<keyword evidence="11" id="KW-1185">Reference proteome</keyword>
<dbReference type="CDD" id="cd00615">
    <property type="entry name" value="Orn_deC_like"/>
    <property type="match status" value="1"/>
</dbReference>
<evidence type="ECO:0000256" key="6">
    <source>
        <dbReference type="SAM" id="MobiDB-lite"/>
    </source>
</evidence>
<gene>
    <name evidence="10" type="ORF">C8D82_103170</name>
</gene>
<keyword evidence="2" id="KW-0210">Decarboxylase</keyword>
<dbReference type="InterPro" id="IPR000310">
    <property type="entry name" value="Orn/Lys/Arg_deCO2ase_major_dom"/>
</dbReference>
<dbReference type="Gene3D" id="3.40.640.10">
    <property type="entry name" value="Type I PLP-dependent aspartate aminotransferase-like (Major domain)"/>
    <property type="match status" value="1"/>
</dbReference>
<dbReference type="GO" id="GO:0008792">
    <property type="term" value="F:arginine decarboxylase activity"/>
    <property type="evidence" value="ECO:0007669"/>
    <property type="project" value="TreeGrafter"/>
</dbReference>
<evidence type="ECO:0000256" key="2">
    <source>
        <dbReference type="ARBA" id="ARBA00022793"/>
    </source>
</evidence>
<dbReference type="AlphaFoldDB" id="A0A2U1B9D2"/>
<dbReference type="Proteomes" id="UP000245959">
    <property type="component" value="Unassembled WGS sequence"/>
</dbReference>
<reference evidence="10 11" key="1">
    <citation type="submission" date="2018-04" db="EMBL/GenBank/DDBJ databases">
        <title>Genomic Encyclopedia of Type Strains, Phase IV (KMG-IV): sequencing the most valuable type-strain genomes for metagenomic binning, comparative biology and taxonomic classification.</title>
        <authorList>
            <person name="Goeker M."/>
        </authorList>
    </citation>
    <scope>NUCLEOTIDE SEQUENCE [LARGE SCALE GENOMIC DNA]</scope>
    <source>
        <strain evidence="10 11">DSM 14823</strain>
    </source>
</reference>
<evidence type="ECO:0000256" key="3">
    <source>
        <dbReference type="ARBA" id="ARBA00022898"/>
    </source>
</evidence>
<sequence length="791" mass="88304">MKINKNILFIANSVNWAEEHPAVAALKNLGKALADLNLDVHYAWSLENGLTLLSESPKYSAIGIYLDAENSSTEQETVQLIKAIRAVSETLPVFALTREDLISRLPLDLISEVKEYIYLFSETPEFTANRIYTAIFQYNKHLLPPYFKTLKDFTQDGDYYWDCPGHMGGMAYLKHPIGVEFFNFFGENMFRADIGVATSEMGDYLIHAGPVKKSEEIAAKTFGADWTFYTVAGSSGSNRIVAQGAVGANEITVVDRNCHKSLNHGLTLCGARPVYMKPTRNGYGLIGPIPARRMSKEHIKKLIKASPIARDAVSQEPTYAVVTNCTYDGFCYNAGKVVDALKDSVPRIHFDEAWYAYAKFHPIYAERFAMGVSGKIKNMPTIFAVQSTHKMLPALSMASMIHVKKSDRAPLDFDDFNDSFMMHGTTSPYYPIIASIDVAVSMMKGSSGTHLVQESIEDAIAFRKAVVSIKRKIKEKNPADWFFDIMQPVEVKDPKTGRKYSFEDAPVSLLSREPSCWALDPNAKWHGFAREDIADTDCMLDPVKVTITCPGITPDGKYQKTGIPGYIMTKFLDDRRTEIARTGDYTLLILFSVGTTKGKWGTLIESLLEFKRLYDNGALVADAIPSLAEISPEYARMTLKELCQSMHDMMSRLGLIDHLDKAANTDPEAVLSPAEAYQKVVRYKVEHVRLKDYPSRIAAGMLVPYPPGIPLLMPGERISGDDKGIIGYLEALQEFDKNFPGFEHEIQGVNVDENGDFWVRVIIEDDKKLPAGQKTSFRPHKVSGAIKKGRM</sequence>
<dbReference type="PIRSF" id="PIRSF009393">
    <property type="entry name" value="Orn_decarb"/>
    <property type="match status" value="1"/>
</dbReference>
<dbReference type="InterPro" id="IPR005308">
    <property type="entry name" value="OKR_de-COase_N"/>
</dbReference>
<dbReference type="InterPro" id="IPR015422">
    <property type="entry name" value="PyrdxlP-dep_Trfase_small"/>
</dbReference>
<protein>
    <submittedName>
        <fullName evidence="10">Arginine decarboxylase</fullName>
    </submittedName>
</protein>
<dbReference type="PANTHER" id="PTHR45229:SF3">
    <property type="entry name" value="BIODEGRADATIVE ARGININE DECARBOXYLASE"/>
    <property type="match status" value="1"/>
</dbReference>
<dbReference type="InterPro" id="IPR015424">
    <property type="entry name" value="PyrdxlP-dep_Trfase"/>
</dbReference>
<feature type="modified residue" description="N6-(pyridoxal phosphate)lysine" evidence="5">
    <location>
        <position position="390"/>
    </location>
</feature>
<comment type="similarity">
    <text evidence="1">Belongs to the Orn/Lys/Arg decarboxylase class-I family.</text>
</comment>
<dbReference type="InterPro" id="IPR011193">
    <property type="entry name" value="Orn/lys/arg_de-COase"/>
</dbReference>
<dbReference type="EMBL" id="QEKH01000003">
    <property type="protein sequence ID" value="PVY45256.1"/>
    <property type="molecule type" value="Genomic_DNA"/>
</dbReference>
<comment type="caution">
    <text evidence="10">The sequence shown here is derived from an EMBL/GenBank/DDBJ whole genome shotgun (WGS) entry which is preliminary data.</text>
</comment>
<evidence type="ECO:0000256" key="4">
    <source>
        <dbReference type="ARBA" id="ARBA00023239"/>
    </source>
</evidence>
<evidence type="ECO:0000259" key="9">
    <source>
        <dbReference type="Pfam" id="PF03711"/>
    </source>
</evidence>
<feature type="compositionally biased region" description="Basic residues" evidence="6">
    <location>
        <begin position="777"/>
        <end position="791"/>
    </location>
</feature>
<evidence type="ECO:0000256" key="1">
    <source>
        <dbReference type="ARBA" id="ARBA00010671"/>
    </source>
</evidence>
<dbReference type="Pfam" id="PF03711">
    <property type="entry name" value="OKR_DC_1_C"/>
    <property type="match status" value="1"/>
</dbReference>
<dbReference type="InterPro" id="IPR015421">
    <property type="entry name" value="PyrdxlP-dep_Trfase_major"/>
</dbReference>
<dbReference type="RefSeq" id="WP_116882824.1">
    <property type="nucleotide sequence ID" value="NZ_CABMMC010000255.1"/>
</dbReference>
<dbReference type="Gene3D" id="3.90.1150.10">
    <property type="entry name" value="Aspartate Aminotransferase, domain 1"/>
    <property type="match status" value="1"/>
</dbReference>
<dbReference type="OrthoDB" id="9761189at2"/>
<dbReference type="Gene3D" id="3.90.100.10">
    <property type="entry name" value="Orn/Lys/Arg decarboxylase, C-terminal domain"/>
    <property type="match status" value="1"/>
</dbReference>
<dbReference type="GO" id="GO:0030170">
    <property type="term" value="F:pyridoxal phosphate binding"/>
    <property type="evidence" value="ECO:0007669"/>
    <property type="project" value="TreeGrafter"/>
</dbReference>
<dbReference type="GO" id="GO:0005829">
    <property type="term" value="C:cytosol"/>
    <property type="evidence" value="ECO:0007669"/>
    <property type="project" value="TreeGrafter"/>
</dbReference>
<evidence type="ECO:0000259" key="8">
    <source>
        <dbReference type="Pfam" id="PF03709"/>
    </source>
</evidence>
<name>A0A2U1B9D2_9BACT</name>
<keyword evidence="3 5" id="KW-0663">Pyridoxal phosphate</keyword>
<evidence type="ECO:0000313" key="10">
    <source>
        <dbReference type="EMBL" id="PVY45256.1"/>
    </source>
</evidence>
<feature type="domain" description="Orn/Lys/Arg decarboxylase C-terminal" evidence="9">
    <location>
        <begin position="624"/>
        <end position="753"/>
    </location>
</feature>
<dbReference type="Pfam" id="PF03709">
    <property type="entry name" value="OKR_DC_1_N"/>
    <property type="match status" value="1"/>
</dbReference>
<evidence type="ECO:0000313" key="11">
    <source>
        <dbReference type="Proteomes" id="UP000245959"/>
    </source>
</evidence>
<dbReference type="InterPro" id="IPR036633">
    <property type="entry name" value="Prn/Lys/Arg_de-COase_C_sf"/>
</dbReference>
<dbReference type="SUPFAM" id="SSF53383">
    <property type="entry name" value="PLP-dependent transferases"/>
    <property type="match status" value="1"/>
</dbReference>
<keyword evidence="4" id="KW-0456">Lyase</keyword>
<evidence type="ECO:0000259" key="7">
    <source>
        <dbReference type="Pfam" id="PF01276"/>
    </source>
</evidence>
<dbReference type="Gene3D" id="3.40.50.2300">
    <property type="match status" value="1"/>
</dbReference>
<accession>A0A2U1B9D2</accession>
<dbReference type="GeneID" id="78294149"/>
<proteinExistence type="inferred from homology"/>
<dbReference type="Pfam" id="PF01276">
    <property type="entry name" value="OKR_DC_1"/>
    <property type="match status" value="1"/>
</dbReference>
<evidence type="ECO:0000256" key="5">
    <source>
        <dbReference type="PIRSR" id="PIRSR009393-1"/>
    </source>
</evidence>
<dbReference type="InterPro" id="IPR008286">
    <property type="entry name" value="Prn/Lys/Arg_de-COase_C"/>
</dbReference>
<dbReference type="PANTHER" id="PTHR45229">
    <property type="entry name" value="CONSTITUTIVE ORNITHINE DECARBOXYLASE"/>
    <property type="match status" value="1"/>
</dbReference>
<organism evidence="10 11">
    <name type="scientific">Victivallis vadensis</name>
    <dbReference type="NCBI Taxonomy" id="172901"/>
    <lineage>
        <taxon>Bacteria</taxon>
        <taxon>Pseudomonadati</taxon>
        <taxon>Lentisphaerota</taxon>
        <taxon>Lentisphaeria</taxon>
        <taxon>Victivallales</taxon>
        <taxon>Victivallaceae</taxon>
        <taxon>Victivallis</taxon>
    </lineage>
</organism>
<dbReference type="GO" id="GO:0006527">
    <property type="term" value="P:L-arginine catabolic process"/>
    <property type="evidence" value="ECO:0007669"/>
    <property type="project" value="TreeGrafter"/>
</dbReference>
<feature type="domain" description="Orn/Lys/Arg decarboxylases family 1 pyridoxal-P attachment site" evidence="7">
    <location>
        <begin position="144"/>
        <end position="598"/>
    </location>
</feature>
<feature type="domain" description="Orn/Lys/Arg decarboxylase N-terminal" evidence="8">
    <location>
        <begin position="24"/>
        <end position="138"/>
    </location>
</feature>
<feature type="region of interest" description="Disordered" evidence="6">
    <location>
        <begin position="772"/>
        <end position="791"/>
    </location>
</feature>
<dbReference type="SUPFAM" id="SSF55904">
    <property type="entry name" value="Ornithine decarboxylase C-terminal domain"/>
    <property type="match status" value="1"/>
</dbReference>